<dbReference type="SUPFAM" id="SSF53659">
    <property type="entry name" value="Isocitrate/Isopropylmalate dehydrogenase-like"/>
    <property type="match status" value="1"/>
</dbReference>
<comment type="cofactor">
    <cofactor evidence="2">
        <name>Mg(2+)</name>
        <dbReference type="ChEBI" id="CHEBI:18420"/>
    </cofactor>
</comment>
<evidence type="ECO:0000313" key="9">
    <source>
        <dbReference type="Proteomes" id="UP000233731"/>
    </source>
</evidence>
<dbReference type="GO" id="GO:0046872">
    <property type="term" value="F:metal ion binding"/>
    <property type="evidence" value="ECO:0007669"/>
    <property type="project" value="UniProtKB-KW"/>
</dbReference>
<proteinExistence type="predicted"/>
<comment type="caution">
    <text evidence="8">The sequence shown here is derived from an EMBL/GenBank/DDBJ whole genome shotgun (WGS) entry which is preliminary data.</text>
</comment>
<sequence>MSDSDARKTINIAVIPGDGIGREVTPQTQAVMGKAVGDQVRLNYVDYDLGAERYLRDGTLLNDEDLESIGQQDAILLGAVGDPRVRSGILERGLLLKLRFSFDQAVNLRPTKLYPGVSSPLKNPGQIDFAVVREGTEGLYSGMGGYVRRGTDQAIATETSLNTAFGVERAVRYAFDLARKRGGKRNVTMVNKTNVLPHAGALWLDIMDKVAQDYPDVTWDYLHADACTIFLVTDPSRFDVIVTDNLFGDVLTDEAGAVVGGIGYSASANINVTDEHPSMFEPIHGSAPDIAGKGIANPTASILSGAMLLEHFGYDQAAERIQRAVEEDVAANASRSRSTQEVAQDIIARL</sequence>
<evidence type="ECO:0000256" key="1">
    <source>
        <dbReference type="ARBA" id="ARBA00001936"/>
    </source>
</evidence>
<dbReference type="GO" id="GO:0016491">
    <property type="term" value="F:oxidoreductase activity"/>
    <property type="evidence" value="ECO:0007669"/>
    <property type="project" value="UniProtKB-KW"/>
</dbReference>
<gene>
    <name evidence="8" type="ORF">CQR44_1026</name>
</gene>
<protein>
    <submittedName>
        <fullName evidence="8">3-isopropylmalate dehydrogenase</fullName>
    </submittedName>
</protein>
<reference evidence="8 9" key="1">
    <citation type="submission" date="2017-10" db="EMBL/GenBank/DDBJ databases">
        <title>Bifidobacterium genomics.</title>
        <authorList>
            <person name="Lugli G.A."/>
            <person name="Milani C."/>
            <person name="Mancabelli L."/>
        </authorList>
    </citation>
    <scope>NUCLEOTIDE SEQUENCE [LARGE SCALE GENOMIC DNA]</scope>
    <source>
        <strain evidence="8 9">1460B</strain>
    </source>
</reference>
<evidence type="ECO:0000256" key="2">
    <source>
        <dbReference type="ARBA" id="ARBA00001946"/>
    </source>
</evidence>
<dbReference type="PANTHER" id="PTHR43275">
    <property type="entry name" value="D-MALATE DEHYDROGENASE [DECARBOXYLATING]"/>
    <property type="match status" value="1"/>
</dbReference>
<keyword evidence="3" id="KW-0479">Metal-binding</keyword>
<dbReference type="InterPro" id="IPR024084">
    <property type="entry name" value="IsoPropMal-DH-like_dom"/>
</dbReference>
<keyword evidence="4" id="KW-0560">Oxidoreductase</keyword>
<keyword evidence="6" id="KW-0464">Manganese</keyword>
<evidence type="ECO:0000256" key="5">
    <source>
        <dbReference type="ARBA" id="ARBA00023027"/>
    </source>
</evidence>
<dbReference type="EMBL" id="PCHJ01000015">
    <property type="protein sequence ID" value="PKV09493.1"/>
    <property type="molecule type" value="Genomic_DNA"/>
</dbReference>
<evidence type="ECO:0000256" key="4">
    <source>
        <dbReference type="ARBA" id="ARBA00023002"/>
    </source>
</evidence>
<name>A0A2N3RAG9_9BIFI</name>
<organism evidence="8 9">
    <name type="scientific">Bifidobacterium asteroides</name>
    <dbReference type="NCBI Taxonomy" id="1684"/>
    <lineage>
        <taxon>Bacteria</taxon>
        <taxon>Bacillati</taxon>
        <taxon>Actinomycetota</taxon>
        <taxon>Actinomycetes</taxon>
        <taxon>Bifidobacteriales</taxon>
        <taxon>Bifidobacteriaceae</taxon>
        <taxon>Bifidobacterium</taxon>
    </lineage>
</organism>
<dbReference type="SMART" id="SM01329">
    <property type="entry name" value="Iso_dh"/>
    <property type="match status" value="1"/>
</dbReference>
<evidence type="ECO:0000256" key="6">
    <source>
        <dbReference type="ARBA" id="ARBA00023211"/>
    </source>
</evidence>
<evidence type="ECO:0000313" key="8">
    <source>
        <dbReference type="EMBL" id="PKV09493.1"/>
    </source>
</evidence>
<dbReference type="AlphaFoldDB" id="A0A2N3RAG9"/>
<dbReference type="RefSeq" id="WP_101432586.1">
    <property type="nucleotide sequence ID" value="NZ_PCHJ01000015.1"/>
</dbReference>
<accession>A0A2N3RAG9</accession>
<dbReference type="PANTHER" id="PTHR43275:SF1">
    <property type="entry name" value="D-MALATE DEHYDROGENASE [DECARBOXYLATING]"/>
    <property type="match status" value="1"/>
</dbReference>
<comment type="cofactor">
    <cofactor evidence="1">
        <name>Mn(2+)</name>
        <dbReference type="ChEBI" id="CHEBI:29035"/>
    </cofactor>
</comment>
<dbReference type="NCBIfam" id="NF002898">
    <property type="entry name" value="PRK03437.1"/>
    <property type="match status" value="1"/>
</dbReference>
<keyword evidence="5" id="KW-0520">NAD</keyword>
<feature type="domain" description="Isopropylmalate dehydrogenase-like" evidence="7">
    <location>
        <begin position="11"/>
        <end position="346"/>
    </location>
</feature>
<evidence type="ECO:0000259" key="7">
    <source>
        <dbReference type="SMART" id="SM01329"/>
    </source>
</evidence>
<dbReference type="Proteomes" id="UP000233731">
    <property type="component" value="Unassembled WGS sequence"/>
</dbReference>
<dbReference type="Gene3D" id="3.40.718.10">
    <property type="entry name" value="Isopropylmalate Dehydrogenase"/>
    <property type="match status" value="1"/>
</dbReference>
<evidence type="ECO:0000256" key="3">
    <source>
        <dbReference type="ARBA" id="ARBA00022723"/>
    </source>
</evidence>
<dbReference type="InterPro" id="IPR050501">
    <property type="entry name" value="ICDH/IPMDH"/>
</dbReference>
<dbReference type="Pfam" id="PF00180">
    <property type="entry name" value="Iso_dh"/>
    <property type="match status" value="1"/>
</dbReference>